<evidence type="ECO:0000256" key="2">
    <source>
        <dbReference type="SAM" id="MobiDB-lite"/>
    </source>
</evidence>
<dbReference type="EMBL" id="AP018933">
    <property type="protein sequence ID" value="BBG31314.1"/>
    <property type="molecule type" value="Genomic_DNA"/>
</dbReference>
<dbReference type="RefSeq" id="WP_027705020.1">
    <property type="nucleotide sequence ID" value="NZ_AP018933.1"/>
</dbReference>
<dbReference type="AlphaFoldDB" id="A0A348HI62"/>
<evidence type="ECO:0000313" key="4">
    <source>
        <dbReference type="Proteomes" id="UP000267342"/>
    </source>
</evidence>
<organism evidence="3 4">
    <name type="scientific">Zymobacter palmae</name>
    <dbReference type="NCBI Taxonomy" id="33074"/>
    <lineage>
        <taxon>Bacteria</taxon>
        <taxon>Pseudomonadati</taxon>
        <taxon>Pseudomonadota</taxon>
        <taxon>Gammaproteobacteria</taxon>
        <taxon>Oceanospirillales</taxon>
        <taxon>Halomonadaceae</taxon>
        <taxon>Zymobacter group</taxon>
        <taxon>Zymobacter</taxon>
    </lineage>
</organism>
<feature type="compositionally biased region" description="Polar residues" evidence="2">
    <location>
        <begin position="246"/>
        <end position="257"/>
    </location>
</feature>
<evidence type="ECO:0000313" key="3">
    <source>
        <dbReference type="EMBL" id="BBG31314.1"/>
    </source>
</evidence>
<dbReference type="OrthoDB" id="5625143at2"/>
<sequence length="270" mass="29599">MKYFRIAKEGATCDGRTLKREWLEQAAAQYDPKVYGARINCEHIRGVTPDGPFKAYGDVTALKTEEDKDGKLVLLAALDPTEELKAIVKNRQKVYTSIEVAPSFADTGKAYLMGLAVTDNPASLGTEMLQFCAQQHEQQKPSPLSNRKQHPDNLFTAAEETALDFSDGKAMRLADSIVSRISVLLSGLKPEEQPPENHGDSDGEDVRKALEALAQDNSELRDQLEQRDGEFTALKTQIEALTQALDTQPQASYSRRTPATGGNAAVLTDC</sequence>
<keyword evidence="1" id="KW-0175">Coiled coil</keyword>
<protein>
    <submittedName>
        <fullName evidence="3">Uncharacterized membrane-bound protein</fullName>
    </submittedName>
</protein>
<dbReference type="Proteomes" id="UP000267342">
    <property type="component" value="Chromosome"/>
</dbReference>
<accession>A0A348HI62</accession>
<feature type="coiled-coil region" evidence="1">
    <location>
        <begin position="203"/>
        <end position="230"/>
    </location>
</feature>
<keyword evidence="4" id="KW-1185">Reference proteome</keyword>
<dbReference type="InterPro" id="IPR009228">
    <property type="entry name" value="Capsid_scaffold_GpO"/>
</dbReference>
<feature type="region of interest" description="Disordered" evidence="2">
    <location>
        <begin position="246"/>
        <end position="270"/>
    </location>
</feature>
<gene>
    <name evidence="3" type="ORF">ZBT109_2584</name>
</gene>
<name>A0A348HI62_9GAMM</name>
<dbReference type="Pfam" id="PF05929">
    <property type="entry name" value="Phage_GPO"/>
    <property type="match status" value="1"/>
</dbReference>
<dbReference type="KEGG" id="zpl:ZBT109_2584"/>
<proteinExistence type="predicted"/>
<evidence type="ECO:0000256" key="1">
    <source>
        <dbReference type="SAM" id="Coils"/>
    </source>
</evidence>
<dbReference type="STRING" id="1123510.GCA_000620025_01745"/>
<reference evidence="3 4" key="1">
    <citation type="submission" date="2018-09" db="EMBL/GenBank/DDBJ databases">
        <title>Zymobacter palmae IAM14233 (=T109) whole genome analysis.</title>
        <authorList>
            <person name="Yanase H."/>
        </authorList>
    </citation>
    <scope>NUCLEOTIDE SEQUENCE [LARGE SCALE GENOMIC DNA]</scope>
    <source>
        <strain evidence="3 4">IAM14233</strain>
    </source>
</reference>